<evidence type="ECO:0000256" key="1">
    <source>
        <dbReference type="SAM" id="SignalP"/>
    </source>
</evidence>
<dbReference type="PROSITE" id="PS51318">
    <property type="entry name" value="TAT"/>
    <property type="match status" value="1"/>
</dbReference>
<evidence type="ECO:0000313" key="2">
    <source>
        <dbReference type="EMBL" id="GAA4742388.1"/>
    </source>
</evidence>
<dbReference type="InterPro" id="IPR006311">
    <property type="entry name" value="TAT_signal"/>
</dbReference>
<organism evidence="2 3">
    <name type="scientific">Amnibacterium soli</name>
    <dbReference type="NCBI Taxonomy" id="1282736"/>
    <lineage>
        <taxon>Bacteria</taxon>
        <taxon>Bacillati</taxon>
        <taxon>Actinomycetota</taxon>
        <taxon>Actinomycetes</taxon>
        <taxon>Micrococcales</taxon>
        <taxon>Microbacteriaceae</taxon>
        <taxon>Amnibacterium</taxon>
    </lineage>
</organism>
<gene>
    <name evidence="2" type="ORF">GCM10025783_12220</name>
</gene>
<proteinExistence type="predicted"/>
<name>A0ABP8YZR2_9MICO</name>
<comment type="caution">
    <text evidence="2">The sequence shown here is derived from an EMBL/GenBank/DDBJ whole genome shotgun (WGS) entry which is preliminary data.</text>
</comment>
<dbReference type="EMBL" id="BAABLP010000002">
    <property type="protein sequence ID" value="GAA4742388.1"/>
    <property type="molecule type" value="Genomic_DNA"/>
</dbReference>
<accession>A0ABP8YZR2</accession>
<sequence>MRRRRLGIIGAAAVLLAAALGGATVADAAPAARAASTSVTEYRLGDLVLAGKGDSTTSTVGNGGSLVLLGDYDVRWWGTRAKAHVSLQRKVGSGAWTTTGAKVSSTKNGFSVRTPAYSTKAAKRTVAYRLVSKAYSSSGTRVRNTSRSRVARIGYENQARYTGLAKTVYRYAKAYCPNTAVHVAGLHVAAGDYATGTLLIRVVAEVRSYSAKDVRALALHECSHERQWLNYGGTVAGHRTMQAAAKRIFSNWKLPAGAKAPYFRADPSITPIEHAADCGAQSLNPGGYLGYGGYCTPAELRAGKRLLLGSRY</sequence>
<dbReference type="RefSeq" id="WP_345480146.1">
    <property type="nucleotide sequence ID" value="NZ_BAABLP010000002.1"/>
</dbReference>
<keyword evidence="1" id="KW-0732">Signal</keyword>
<reference evidence="3" key="1">
    <citation type="journal article" date="2019" name="Int. J. Syst. Evol. Microbiol.">
        <title>The Global Catalogue of Microorganisms (GCM) 10K type strain sequencing project: providing services to taxonomists for standard genome sequencing and annotation.</title>
        <authorList>
            <consortium name="The Broad Institute Genomics Platform"/>
            <consortium name="The Broad Institute Genome Sequencing Center for Infectious Disease"/>
            <person name="Wu L."/>
            <person name="Ma J."/>
        </authorList>
    </citation>
    <scope>NUCLEOTIDE SEQUENCE [LARGE SCALE GENOMIC DNA]</scope>
    <source>
        <strain evidence="3">JCM 19015</strain>
    </source>
</reference>
<feature type="chain" id="PRO_5045549449" evidence="1">
    <location>
        <begin position="29"/>
        <end position="312"/>
    </location>
</feature>
<evidence type="ECO:0000313" key="3">
    <source>
        <dbReference type="Proteomes" id="UP001500121"/>
    </source>
</evidence>
<keyword evidence="3" id="KW-1185">Reference proteome</keyword>
<dbReference type="Proteomes" id="UP001500121">
    <property type="component" value="Unassembled WGS sequence"/>
</dbReference>
<feature type="signal peptide" evidence="1">
    <location>
        <begin position="1"/>
        <end position="28"/>
    </location>
</feature>
<protein>
    <submittedName>
        <fullName evidence="2">Uncharacterized protein</fullName>
    </submittedName>
</protein>